<dbReference type="VEuPathDB" id="FungiDB:UMAG_05444"/>
<accession>A0A0D1CHL5</accession>
<organism evidence="1 2">
    <name type="scientific">Mycosarcoma maydis</name>
    <name type="common">Corn smut fungus</name>
    <name type="synonym">Ustilago maydis</name>
    <dbReference type="NCBI Taxonomy" id="5270"/>
    <lineage>
        <taxon>Eukaryota</taxon>
        <taxon>Fungi</taxon>
        <taxon>Dikarya</taxon>
        <taxon>Basidiomycota</taxon>
        <taxon>Ustilaginomycotina</taxon>
        <taxon>Ustilaginomycetes</taxon>
        <taxon>Ustilaginales</taxon>
        <taxon>Ustilaginaceae</taxon>
        <taxon>Mycosarcoma</taxon>
    </lineage>
</organism>
<protein>
    <submittedName>
        <fullName evidence="1">Uncharacterized protein</fullName>
    </submittedName>
</protein>
<name>A0A0D1CHL5_MYCMD</name>
<dbReference type="KEGG" id="uma:UMAG_05444"/>
<dbReference type="AlphaFoldDB" id="A0A0D1CHL5"/>
<dbReference type="Proteomes" id="UP000000561">
    <property type="component" value="Chromosome 18"/>
</dbReference>
<gene>
    <name evidence="1" type="ORF">UMAG_05444</name>
</gene>
<keyword evidence="2" id="KW-1185">Reference proteome</keyword>
<reference evidence="1 2" key="1">
    <citation type="journal article" date="2006" name="Nature">
        <title>Insights from the genome of the biotrophic fungal plant pathogen Ustilago maydis.</title>
        <authorList>
            <person name="Kamper J."/>
            <person name="Kahmann R."/>
            <person name="Bolker M."/>
            <person name="Ma L.J."/>
            <person name="Brefort T."/>
            <person name="Saville B.J."/>
            <person name="Banuett F."/>
            <person name="Kronstad J.W."/>
            <person name="Gold S.E."/>
            <person name="Muller O."/>
            <person name="Perlin M.H."/>
            <person name="Wosten H.A."/>
            <person name="de Vries R."/>
            <person name="Ruiz-Herrera J."/>
            <person name="Reynaga-Pena C.G."/>
            <person name="Snetselaar K."/>
            <person name="McCann M."/>
            <person name="Perez-Martin J."/>
            <person name="Feldbrugge M."/>
            <person name="Basse C.W."/>
            <person name="Steinberg G."/>
            <person name="Ibeas J.I."/>
            <person name="Holloman W."/>
            <person name="Guzman P."/>
            <person name="Farman M."/>
            <person name="Stajich J.E."/>
            <person name="Sentandreu R."/>
            <person name="Gonzalez-Prieto J.M."/>
            <person name="Kennell J.C."/>
            <person name="Molina L."/>
            <person name="Schirawski J."/>
            <person name="Mendoza-Mendoza A."/>
            <person name="Greilinger D."/>
            <person name="Munch K."/>
            <person name="Rossel N."/>
            <person name="Scherer M."/>
            <person name="Vranes M."/>
            <person name="Ladendorf O."/>
            <person name="Vincon V."/>
            <person name="Fuchs U."/>
            <person name="Sandrock B."/>
            <person name="Meng S."/>
            <person name="Ho E.C."/>
            <person name="Cahill M.J."/>
            <person name="Boyce K.J."/>
            <person name="Klose J."/>
            <person name="Klosterman S.J."/>
            <person name="Deelstra H.J."/>
            <person name="Ortiz-Castellanos L."/>
            <person name="Li W."/>
            <person name="Sanchez-Alonso P."/>
            <person name="Schreier P.H."/>
            <person name="Hauser-Hahn I."/>
            <person name="Vaupel M."/>
            <person name="Koopmann E."/>
            <person name="Friedrich G."/>
            <person name="Voss H."/>
            <person name="Schluter T."/>
            <person name="Margolis J."/>
            <person name="Platt D."/>
            <person name="Swimmer C."/>
            <person name="Gnirke A."/>
            <person name="Chen F."/>
            <person name="Vysotskaia V."/>
            <person name="Mannhaupt G."/>
            <person name="Guldener U."/>
            <person name="Munsterkotter M."/>
            <person name="Haase D."/>
            <person name="Oesterheld M."/>
            <person name="Mewes H.W."/>
            <person name="Mauceli E.W."/>
            <person name="DeCaprio D."/>
            <person name="Wade C.M."/>
            <person name="Butler J."/>
            <person name="Young S."/>
            <person name="Jaffe D.B."/>
            <person name="Calvo S."/>
            <person name="Nusbaum C."/>
            <person name="Galagan J."/>
            <person name="Birren B.W."/>
        </authorList>
    </citation>
    <scope>NUCLEOTIDE SEQUENCE [LARGE SCALE GENOMIC DNA]</scope>
    <source>
        <strain evidence="2">DSM 14603 / FGSC 9021 / UM521</strain>
    </source>
</reference>
<dbReference type="InParanoid" id="A0A0D1CHL5"/>
<dbReference type="EMBL" id="CM003157">
    <property type="protein sequence ID" value="KIS66453.1"/>
    <property type="molecule type" value="Genomic_DNA"/>
</dbReference>
<proteinExistence type="predicted"/>
<sequence>MARALLVARASRLGSDNYERDSGTDRARKWIRDVRHTAFEYAWLSQDQLTRQKRLRERAKDPLKVCDSQHLNAAYLTVTDLEQARHYDLAAHSQSNQKTHVSQ</sequence>
<dbReference type="GeneID" id="23565341"/>
<dbReference type="RefSeq" id="XP_011391792.1">
    <property type="nucleotide sequence ID" value="XM_011393490.1"/>
</dbReference>
<evidence type="ECO:0000313" key="2">
    <source>
        <dbReference type="Proteomes" id="UP000000561"/>
    </source>
</evidence>
<evidence type="ECO:0000313" key="1">
    <source>
        <dbReference type="EMBL" id="KIS66453.1"/>
    </source>
</evidence>